<dbReference type="InterPro" id="IPR036736">
    <property type="entry name" value="ACP-like_sf"/>
</dbReference>
<dbReference type="InterPro" id="IPR014030">
    <property type="entry name" value="Ketoacyl_synth_N"/>
</dbReference>
<dbReference type="InterPro" id="IPR057326">
    <property type="entry name" value="KR_dom"/>
</dbReference>
<evidence type="ECO:0000256" key="1">
    <source>
        <dbReference type="ARBA" id="ARBA00022450"/>
    </source>
</evidence>
<dbReference type="Gene3D" id="3.40.50.720">
    <property type="entry name" value="NAD(P)-binding Rossmann-like Domain"/>
    <property type="match status" value="1"/>
</dbReference>
<feature type="region of interest" description="Disordered" evidence="6">
    <location>
        <begin position="1648"/>
        <end position="1668"/>
    </location>
</feature>
<dbReference type="InterPro" id="IPR009081">
    <property type="entry name" value="PP-bd_ACP"/>
</dbReference>
<dbReference type="SMART" id="SM00825">
    <property type="entry name" value="PKS_KS"/>
    <property type="match status" value="1"/>
</dbReference>
<evidence type="ECO:0000313" key="9">
    <source>
        <dbReference type="EMBL" id="TQF08015.1"/>
    </source>
</evidence>
<dbReference type="InterPro" id="IPR042099">
    <property type="entry name" value="ANL_N_sf"/>
</dbReference>
<evidence type="ECO:0000256" key="5">
    <source>
        <dbReference type="ARBA" id="ARBA00023315"/>
    </source>
</evidence>
<dbReference type="InterPro" id="IPR045851">
    <property type="entry name" value="AMP-bd_C_sf"/>
</dbReference>
<dbReference type="InterPro" id="IPR013968">
    <property type="entry name" value="PKS_KR"/>
</dbReference>
<dbReference type="PROSITE" id="PS52004">
    <property type="entry name" value="KS3_2"/>
    <property type="match status" value="1"/>
</dbReference>
<dbReference type="GO" id="GO:0017000">
    <property type="term" value="P:antibiotic biosynthetic process"/>
    <property type="evidence" value="ECO:0007669"/>
    <property type="project" value="UniProtKB-KW"/>
</dbReference>
<dbReference type="Gene3D" id="3.30.70.3290">
    <property type="match status" value="1"/>
</dbReference>
<dbReference type="Pfam" id="PF08659">
    <property type="entry name" value="KR"/>
    <property type="match status" value="1"/>
</dbReference>
<dbReference type="InterPro" id="IPR032821">
    <property type="entry name" value="PKS_assoc"/>
</dbReference>
<keyword evidence="2" id="KW-0597">Phosphoprotein</keyword>
<dbReference type="Gene3D" id="3.40.50.12780">
    <property type="entry name" value="N-terminal domain of ligase-like"/>
    <property type="match status" value="1"/>
</dbReference>
<dbReference type="Gene3D" id="1.10.1200.10">
    <property type="entry name" value="ACP-like"/>
    <property type="match status" value="2"/>
</dbReference>
<dbReference type="InterPro" id="IPR014043">
    <property type="entry name" value="Acyl_transferase_dom"/>
</dbReference>
<dbReference type="PROSITE" id="PS50075">
    <property type="entry name" value="CARRIER"/>
    <property type="match status" value="2"/>
</dbReference>
<dbReference type="PANTHER" id="PTHR43775">
    <property type="entry name" value="FATTY ACID SYNTHASE"/>
    <property type="match status" value="1"/>
</dbReference>
<evidence type="ECO:0000256" key="4">
    <source>
        <dbReference type="ARBA" id="ARBA00023194"/>
    </source>
</evidence>
<dbReference type="SMART" id="SM00822">
    <property type="entry name" value="PKS_KR"/>
    <property type="match status" value="1"/>
</dbReference>
<feature type="domain" description="Carrier" evidence="7">
    <location>
        <begin position="165"/>
        <end position="240"/>
    </location>
</feature>
<dbReference type="InterPro" id="IPR006162">
    <property type="entry name" value="Ppantetheine_attach_site"/>
</dbReference>
<comment type="caution">
    <text evidence="9">The sequence shown here is derived from an EMBL/GenBank/DDBJ whole genome shotgun (WGS) entry which is preliminary data.</text>
</comment>
<evidence type="ECO:0000256" key="2">
    <source>
        <dbReference type="ARBA" id="ARBA00022553"/>
    </source>
</evidence>
<protein>
    <submittedName>
        <fullName evidence="9">SDR family NAD(P)-dependent oxidoreductase</fullName>
    </submittedName>
</protein>
<feature type="compositionally biased region" description="Low complexity" evidence="6">
    <location>
        <begin position="243"/>
        <end position="253"/>
    </location>
</feature>
<proteinExistence type="predicted"/>
<dbReference type="InterPro" id="IPR036291">
    <property type="entry name" value="NAD(P)-bd_dom_sf"/>
</dbReference>
<dbReference type="InterPro" id="IPR016035">
    <property type="entry name" value="Acyl_Trfase/lysoPLipase"/>
</dbReference>
<dbReference type="SUPFAM" id="SSF55048">
    <property type="entry name" value="Probable ACP-binding domain of malonyl-CoA ACP transacylase"/>
    <property type="match status" value="1"/>
</dbReference>
<dbReference type="Gene3D" id="3.40.47.10">
    <property type="match status" value="1"/>
</dbReference>
<dbReference type="Pfam" id="PF00698">
    <property type="entry name" value="Acyl_transf_1"/>
    <property type="match status" value="1"/>
</dbReference>
<dbReference type="GO" id="GO:0031177">
    <property type="term" value="F:phosphopantetheine binding"/>
    <property type="evidence" value="ECO:0007669"/>
    <property type="project" value="InterPro"/>
</dbReference>
<dbReference type="InterPro" id="IPR020806">
    <property type="entry name" value="PKS_PP-bd"/>
</dbReference>
<evidence type="ECO:0000259" key="8">
    <source>
        <dbReference type="PROSITE" id="PS52004"/>
    </source>
</evidence>
<dbReference type="PROSITE" id="PS00012">
    <property type="entry name" value="PHOSPHOPANTETHEINE"/>
    <property type="match status" value="1"/>
</dbReference>
<accession>A0A540WG67</accession>
<dbReference type="Gene3D" id="3.40.366.10">
    <property type="entry name" value="Malonyl-Coenzyme A Acyl Carrier Protein, domain 2"/>
    <property type="match status" value="1"/>
</dbReference>
<evidence type="ECO:0000313" key="10">
    <source>
        <dbReference type="Proteomes" id="UP000319103"/>
    </source>
</evidence>
<dbReference type="SUPFAM" id="SSF52151">
    <property type="entry name" value="FabD/lysophospholipase-like"/>
    <property type="match status" value="1"/>
</dbReference>
<evidence type="ECO:0000256" key="6">
    <source>
        <dbReference type="SAM" id="MobiDB-lite"/>
    </source>
</evidence>
<evidence type="ECO:0000256" key="3">
    <source>
        <dbReference type="ARBA" id="ARBA00022679"/>
    </source>
</evidence>
<name>A0A540WG67_9ACTN</name>
<dbReference type="OrthoDB" id="9778690at2"/>
<feature type="region of interest" description="Disordered" evidence="6">
    <location>
        <begin position="242"/>
        <end position="262"/>
    </location>
</feature>
<dbReference type="Pfam" id="PF00109">
    <property type="entry name" value="ketoacyl-synt"/>
    <property type="match status" value="1"/>
</dbReference>
<dbReference type="Proteomes" id="UP000319103">
    <property type="component" value="Unassembled WGS sequence"/>
</dbReference>
<evidence type="ECO:0000259" key="7">
    <source>
        <dbReference type="PROSITE" id="PS50075"/>
    </source>
</evidence>
<dbReference type="InterPro" id="IPR014031">
    <property type="entry name" value="Ketoacyl_synth_C"/>
</dbReference>
<dbReference type="PROSITE" id="PS00606">
    <property type="entry name" value="KS3_1"/>
    <property type="match status" value="1"/>
</dbReference>
<dbReference type="SMART" id="SM00827">
    <property type="entry name" value="PKS_AT"/>
    <property type="match status" value="1"/>
</dbReference>
<dbReference type="Pfam" id="PF02801">
    <property type="entry name" value="Ketoacyl-synt_C"/>
    <property type="match status" value="1"/>
</dbReference>
<dbReference type="SMART" id="SM00823">
    <property type="entry name" value="PKS_PP"/>
    <property type="match status" value="2"/>
</dbReference>
<keyword evidence="5" id="KW-0012">Acyltransferase</keyword>
<dbReference type="InterPro" id="IPR016039">
    <property type="entry name" value="Thiolase-like"/>
</dbReference>
<dbReference type="InterPro" id="IPR050091">
    <property type="entry name" value="PKS_NRPS_Biosynth_Enz"/>
</dbReference>
<organism evidence="9 10">
    <name type="scientific">Kitasatospora acidiphila</name>
    <dbReference type="NCBI Taxonomy" id="2567942"/>
    <lineage>
        <taxon>Bacteria</taxon>
        <taxon>Bacillati</taxon>
        <taxon>Actinomycetota</taxon>
        <taxon>Actinomycetes</taxon>
        <taxon>Kitasatosporales</taxon>
        <taxon>Streptomycetaceae</taxon>
        <taxon>Kitasatospora</taxon>
    </lineage>
</organism>
<reference evidence="9 10" key="1">
    <citation type="submission" date="2019-06" db="EMBL/GenBank/DDBJ databases">
        <title>Description of Kitasatospora acidophila sp. nov. isolated from pine grove soil, and reclassification of Streptomyces novaecaesareae to Kitasatospora novaeceasareae comb. nov.</title>
        <authorList>
            <person name="Kim M.J."/>
        </authorList>
    </citation>
    <scope>NUCLEOTIDE SEQUENCE [LARGE SCALE GENOMIC DNA]</scope>
    <source>
        <strain evidence="9 10">MMS16-CNU292</strain>
    </source>
</reference>
<dbReference type="Pfam" id="PF16197">
    <property type="entry name" value="KAsynt_C_assoc"/>
    <property type="match status" value="1"/>
</dbReference>
<dbReference type="GO" id="GO:0004315">
    <property type="term" value="F:3-oxoacyl-[acyl-carrier-protein] synthase activity"/>
    <property type="evidence" value="ECO:0007669"/>
    <property type="project" value="InterPro"/>
</dbReference>
<keyword evidence="4" id="KW-0045">Antibiotic biosynthesis</keyword>
<dbReference type="GO" id="GO:0006633">
    <property type="term" value="P:fatty acid biosynthetic process"/>
    <property type="evidence" value="ECO:0007669"/>
    <property type="project" value="InterPro"/>
</dbReference>
<sequence>MGGWCRVGVGVLGRPDLTAERFVSGVVVGAGRLYRTGDVVSLGGDGLFRFHGRVDDQVKVRGHRVELGEVDAALVAHPGVRAGAAVVVGGRLVGCVVPVAGWGGGLVGGVRRFVAGVLPGGSVPGSVVVVEGLPVTVNGKTDRRALAGLVASVVGVEVVGESSAVVGGSVVEVLAGLWRRVLGVAELDWSVGFQQHGGDSLQLMTLRRRVREQLGVELPIADFFRYPTLRDQAAHLERLLGSAAPPEADAAPDNPDRTTGDEPIAIVGMACRLPGARTVEEYWRHLLAGTDLLTTPAEPSADGAASDPAGHPVAAYGPVPEYDRFDAELFGYSPREAELMDPQHRVFLETCWEALEDAAIDPHRERAAIGVFAGSGHNGYLLHNLLPNREALDPQGGLAALLGGSSDALQLLIANDKDFLATRVSYKLDLTGPSITVQSACSTSLVAVHLAVRSLRAGECRAALAGAVSLRVPADTGYWYEPGGIVSAGGRCRPFDADADGTVFTGGAGVVVLKRLGDALRDGDRIHAVVRGSAVNNDGAAKAGFTAPGVPGQQAVVRAALADAGLRPSQIGYVEAHGTGTALGDPLEVAALSAAWDALEPGLPRQGCPIGSVKGNIGHTDTVAGVAALIKAALVVRTGELPPTVNHRTANPHADFPRTPFRVVADRPARLTGTVRRAAVSSLGVGGTNAHLVLEQPPRQPPGPTAAEPQLLAVSARSAAQLRQLTERLDQVLHEASGEQLADAAHTLRTGRKALPHRAVRLAAAGARPGPAFRWQHVEPRPTDGPAAGSTVFLLPGQGVQSPGMGALLHREEPVFRAAFDDCARLLRPLTGLDLPGLLFEQPPAEAERALASTALAQPALFAVMYALGRTLEHWGVEPAALIGHSVGELAAAALAGVFELRDAVALVAERGRAMADCSPGAMWAVRAPAGEVRAALPARLTVAACNGPDDLVVAGPPQAGAEFARRCADRGWPVRRLAAERAFHTAAMAPAAERMLGVLRGVRLAPPTRLLVSTVTGRPLTAEQARDPHYWAGQVVEPVRFEAALAHALRSFDGPGTLVEVGPGRTLTQLAARRPGRHGGLRFAAPLPDGPAEPERQREGLLKALGQLWLAQAPLDWSRVALLGGGRPISLPTYPFARDRYWIGPPVAGEGTGALRGRAAEPPAGTHPAGRSATATVYTPEWARAASSVRAVAPGGDWVVYADADGAVNPPPVDGPARWIRVRPGRTYRRLGAEAFEIDPESFADHRRLLAELAGGGWKPSLLYGWPLDRTRDPVDGELAQHALLLAHQAWRSVFPALPGVLAVVGQGAFPVLGTEAVDPAQAGLAALTVVLGQEDPLSRCQYLDLDAGAPRPPATALWPAAVAARADRKVAHRGRHLWVPQYRPAQLPVSDPAPVRNCLVVGGGRLGLLLAEELAGRGAAVLLAGRSLADDVTVPPRPARAPARQDRWGGRVATARADVTRPDSLTALLDRAERELGRLDLVVHAAGTTGDAADVLLQDLAWPRARQIMAAKTDGARNLVAALRPRDFGQCVFFSSTAAVLGGVGLGAYAAGNAQLDALAAELHRQGDDRWLSLGWDTWQQSQRTPDAGIGSLGTAEALAAFHRIRAVRSGPHLLVGAHDFAARQDRWGGRPAQAPAVADAAVPAAAEDGTRRAVTGPQLPDGGADGGADGGVERALTAIWAEVLGHRHFGPQDEFRDLGGDSLAATRVAARIRLHLGRDIPLRSVLKARTLTDLTAVVSAIQGS</sequence>
<dbReference type="InterPro" id="IPR020841">
    <property type="entry name" value="PKS_Beta-ketoAc_synthase_dom"/>
</dbReference>
<keyword evidence="1" id="KW-0596">Phosphopantetheine</keyword>
<dbReference type="InterPro" id="IPR018201">
    <property type="entry name" value="Ketoacyl_synth_AS"/>
</dbReference>
<dbReference type="InterPro" id="IPR001227">
    <property type="entry name" value="Ac_transferase_dom_sf"/>
</dbReference>
<dbReference type="SUPFAM" id="SSF51735">
    <property type="entry name" value="NAD(P)-binding Rossmann-fold domains"/>
    <property type="match status" value="2"/>
</dbReference>
<keyword evidence="3" id="KW-0808">Transferase</keyword>
<dbReference type="PANTHER" id="PTHR43775:SF37">
    <property type="entry name" value="SI:DKEY-61P9.11"/>
    <property type="match status" value="1"/>
</dbReference>
<dbReference type="CDD" id="cd00833">
    <property type="entry name" value="PKS"/>
    <property type="match status" value="1"/>
</dbReference>
<feature type="domain" description="Ketosynthase family 3 (KS3)" evidence="8">
    <location>
        <begin position="261"/>
        <end position="696"/>
    </location>
</feature>
<dbReference type="SUPFAM" id="SSF53901">
    <property type="entry name" value="Thiolase-like"/>
    <property type="match status" value="1"/>
</dbReference>
<dbReference type="GO" id="GO:0004312">
    <property type="term" value="F:fatty acid synthase activity"/>
    <property type="evidence" value="ECO:0007669"/>
    <property type="project" value="TreeGrafter"/>
</dbReference>
<keyword evidence="10" id="KW-1185">Reference proteome</keyword>
<dbReference type="SUPFAM" id="SSF47336">
    <property type="entry name" value="ACP-like"/>
    <property type="match status" value="2"/>
</dbReference>
<dbReference type="Pfam" id="PF00550">
    <property type="entry name" value="PP-binding"/>
    <property type="match status" value="2"/>
</dbReference>
<dbReference type="Gene3D" id="3.30.300.30">
    <property type="match status" value="1"/>
</dbReference>
<dbReference type="SUPFAM" id="SSF56801">
    <property type="entry name" value="Acetyl-CoA synthetase-like"/>
    <property type="match status" value="1"/>
</dbReference>
<gene>
    <name evidence="9" type="ORF">E6W39_00185</name>
</gene>
<dbReference type="InterPro" id="IPR016036">
    <property type="entry name" value="Malonyl_transacylase_ACP-bd"/>
</dbReference>
<dbReference type="EMBL" id="VIGB01000001">
    <property type="protein sequence ID" value="TQF08015.1"/>
    <property type="molecule type" value="Genomic_DNA"/>
</dbReference>
<feature type="domain" description="Carrier" evidence="7">
    <location>
        <begin position="1670"/>
        <end position="1745"/>
    </location>
</feature>